<sequence>MRGLIFGNSHVGALYSCWAQAKQIDADFYAIPGGGGPNVTLEGDRIFPSRENADVQSTIRGVQEDGLSLTDYDYVAFCSMGLAAVREEYPGHILNRFLLAEYTTLESKGSSPVSRAVLAKCMQRAHEHYPAMATLRKIRTLFDGPILATPVPIPVVSLLKDDHPLRYSYGMNIIKFTSWIASFQLEMIRSASENIDIEVLDYPNMDWVNAGSTPEEYATRDAWHMNRAYGELLLNQIHGALS</sequence>
<dbReference type="RefSeq" id="WP_284480447.1">
    <property type="nucleotide sequence ID" value="NZ_JASNJD010000004.1"/>
</dbReference>
<dbReference type="Proteomes" id="UP001243757">
    <property type="component" value="Unassembled WGS sequence"/>
</dbReference>
<accession>A0ABT7EZ72</accession>
<reference evidence="1 2" key="1">
    <citation type="submission" date="2023-05" db="EMBL/GenBank/DDBJ databases">
        <title>Pseudodonghicola sp. nov.</title>
        <authorList>
            <person name="Huang J."/>
        </authorList>
    </citation>
    <scope>NUCLEOTIDE SEQUENCE [LARGE SCALE GENOMIC DNA]</scope>
    <source>
        <strain evidence="1 2">IC7</strain>
    </source>
</reference>
<evidence type="ECO:0000313" key="1">
    <source>
        <dbReference type="EMBL" id="MDK3017635.1"/>
    </source>
</evidence>
<organism evidence="1 2">
    <name type="scientific">Pseudodonghicola flavimaris</name>
    <dbReference type="NCBI Taxonomy" id="3050036"/>
    <lineage>
        <taxon>Bacteria</taxon>
        <taxon>Pseudomonadati</taxon>
        <taxon>Pseudomonadota</taxon>
        <taxon>Alphaproteobacteria</taxon>
        <taxon>Rhodobacterales</taxon>
        <taxon>Paracoccaceae</taxon>
        <taxon>Pseudodonghicola</taxon>
    </lineage>
</organism>
<proteinExistence type="predicted"/>
<evidence type="ECO:0008006" key="3">
    <source>
        <dbReference type="Google" id="ProtNLM"/>
    </source>
</evidence>
<gene>
    <name evidence="1" type="ORF">QO033_08095</name>
</gene>
<dbReference type="PROSITE" id="PS51257">
    <property type="entry name" value="PROKAR_LIPOPROTEIN"/>
    <property type="match status" value="1"/>
</dbReference>
<name>A0ABT7EZ72_9RHOB</name>
<keyword evidence="2" id="KW-1185">Reference proteome</keyword>
<protein>
    <recommendedName>
        <fullName evidence="3">SGNH/GDSL hydrolase family protein</fullName>
    </recommendedName>
</protein>
<evidence type="ECO:0000313" key="2">
    <source>
        <dbReference type="Proteomes" id="UP001243757"/>
    </source>
</evidence>
<dbReference type="EMBL" id="JASNJD010000004">
    <property type="protein sequence ID" value="MDK3017635.1"/>
    <property type="molecule type" value="Genomic_DNA"/>
</dbReference>
<comment type="caution">
    <text evidence="1">The sequence shown here is derived from an EMBL/GenBank/DDBJ whole genome shotgun (WGS) entry which is preliminary data.</text>
</comment>